<organism evidence="2 3">
    <name type="scientific">Pontibacter burrus</name>
    <dbReference type="NCBI Taxonomy" id="2704466"/>
    <lineage>
        <taxon>Bacteria</taxon>
        <taxon>Pseudomonadati</taxon>
        <taxon>Bacteroidota</taxon>
        <taxon>Cytophagia</taxon>
        <taxon>Cytophagales</taxon>
        <taxon>Hymenobacteraceae</taxon>
        <taxon>Pontibacter</taxon>
    </lineage>
</organism>
<evidence type="ECO:0000256" key="1">
    <source>
        <dbReference type="SAM" id="Phobius"/>
    </source>
</evidence>
<keyword evidence="1" id="KW-0472">Membrane</keyword>
<keyword evidence="3" id="KW-1185">Reference proteome</keyword>
<accession>A0A6B3LRR9</accession>
<proteinExistence type="predicted"/>
<keyword evidence="1" id="KW-1133">Transmembrane helix</keyword>
<reference evidence="2 3" key="1">
    <citation type="submission" date="2020-02" db="EMBL/GenBank/DDBJ databases">
        <authorList>
            <person name="Kim M.K."/>
        </authorList>
    </citation>
    <scope>NUCLEOTIDE SEQUENCE [LARGE SCALE GENOMIC DNA]</scope>
    <source>
        <strain evidence="2 3">BT327</strain>
    </source>
</reference>
<evidence type="ECO:0008006" key="4">
    <source>
        <dbReference type="Google" id="ProtNLM"/>
    </source>
</evidence>
<gene>
    <name evidence="2" type="ORF">GXP69_17730</name>
</gene>
<evidence type="ECO:0000313" key="2">
    <source>
        <dbReference type="EMBL" id="NEM99542.1"/>
    </source>
</evidence>
<dbReference type="Proteomes" id="UP000474777">
    <property type="component" value="Unassembled WGS sequence"/>
</dbReference>
<dbReference type="EMBL" id="JAAGWD010000010">
    <property type="protein sequence ID" value="NEM99542.1"/>
    <property type="molecule type" value="Genomic_DNA"/>
</dbReference>
<comment type="caution">
    <text evidence="2">The sequence shown here is derived from an EMBL/GenBank/DDBJ whole genome shotgun (WGS) entry which is preliminary data.</text>
</comment>
<feature type="transmembrane region" description="Helical" evidence="1">
    <location>
        <begin position="32"/>
        <end position="52"/>
    </location>
</feature>
<evidence type="ECO:0000313" key="3">
    <source>
        <dbReference type="Proteomes" id="UP000474777"/>
    </source>
</evidence>
<keyword evidence="1" id="KW-0812">Transmembrane</keyword>
<dbReference type="AlphaFoldDB" id="A0A6B3LRR9"/>
<protein>
    <recommendedName>
        <fullName evidence="4">DUF1049 domain-containing protein</fullName>
    </recommendedName>
</protein>
<sequence length="63" mass="6993">MKVFLLIVFLVLFVVVTNAVFSLDFARLSEYGWGYLSGQAILMLLSLAGVFFTGRSIFKKIAA</sequence>
<dbReference type="RefSeq" id="WP_163916772.1">
    <property type="nucleotide sequence ID" value="NZ_JAAGWD010000010.1"/>
</dbReference>
<name>A0A6B3LRR9_9BACT</name>